<dbReference type="Proteomes" id="UP001165590">
    <property type="component" value="Unassembled WGS sequence"/>
</dbReference>
<reference evidence="3" key="1">
    <citation type="journal article" date="2022" name="bioRxiv">
        <title>Discovery and biosynthetic assessment of Streptomyces ortus sp nov. isolated from a deep-sea sponge.</title>
        <authorList>
            <person name="Williams S.E."/>
        </authorList>
    </citation>
    <scope>NUCLEOTIDE SEQUENCE</scope>
    <source>
        <strain evidence="3">A15ISP2-DRY2</strain>
    </source>
</reference>
<evidence type="ECO:0000313" key="4">
    <source>
        <dbReference type="Proteomes" id="UP001165590"/>
    </source>
</evidence>
<evidence type="ECO:0000256" key="2">
    <source>
        <dbReference type="RuleBase" id="RU366034"/>
    </source>
</evidence>
<dbReference type="Gene3D" id="1.10.600.10">
    <property type="entry name" value="Farnesyl Diphosphate Synthase"/>
    <property type="match status" value="1"/>
</dbReference>
<evidence type="ECO:0000256" key="1">
    <source>
        <dbReference type="ARBA" id="ARBA00023239"/>
    </source>
</evidence>
<keyword evidence="2" id="KW-0460">Magnesium</keyword>
<comment type="caution">
    <text evidence="3">The sequence shown here is derived from an EMBL/GenBank/DDBJ whole genome shotgun (WGS) entry which is preliminary data.</text>
</comment>
<dbReference type="InterPro" id="IPR034686">
    <property type="entry name" value="Terpene_cyclase-like_2"/>
</dbReference>
<evidence type="ECO:0000313" key="3">
    <source>
        <dbReference type="EMBL" id="MCX4237852.1"/>
    </source>
</evidence>
<organism evidence="3 4">
    <name type="scientific">Streptomyces ortus</name>
    <dbReference type="NCBI Taxonomy" id="2867268"/>
    <lineage>
        <taxon>Bacteria</taxon>
        <taxon>Bacillati</taxon>
        <taxon>Actinomycetota</taxon>
        <taxon>Actinomycetes</taxon>
        <taxon>Kitasatosporales</taxon>
        <taxon>Streptomycetaceae</taxon>
        <taxon>Streptomyces</taxon>
    </lineage>
</organism>
<name>A0ABT3VD33_9ACTN</name>
<dbReference type="SFLD" id="SFLDS00005">
    <property type="entry name" value="Isoprenoid_Synthase_Type_I"/>
    <property type="match status" value="1"/>
</dbReference>
<gene>
    <name evidence="3" type="ORF">K3769_34810</name>
</gene>
<dbReference type="EMBL" id="JAIFZO010000002">
    <property type="protein sequence ID" value="MCX4237852.1"/>
    <property type="molecule type" value="Genomic_DNA"/>
</dbReference>
<dbReference type="EC" id="4.2.3.-" evidence="2"/>
<dbReference type="SFLD" id="SFLDG01020">
    <property type="entry name" value="Terpene_Cyclase_Like_2"/>
    <property type="match status" value="1"/>
</dbReference>
<dbReference type="PANTHER" id="PTHR35201">
    <property type="entry name" value="TERPENE SYNTHASE"/>
    <property type="match status" value="1"/>
</dbReference>
<dbReference type="Pfam" id="PF19086">
    <property type="entry name" value="Terpene_syn_C_2"/>
    <property type="match status" value="1"/>
</dbReference>
<sequence length="342" mass="38955">MSASLPPLPAHLMVSDINPHLPEARRRMYSWAESFDLLPGMLRQRYENSQMELLAAYYYPNCDLETFSLLVRWMLLGAIHDDLMDDVLCRNDPVSARQCISAVKVFMCEGKGNSSPLMQALENLWHETRIPQRSTMWQHTLARHWEVSGWEALACVADDLSGRTPPLQEYLERRRVGVTELVYVDLLEVAERVDLQEHVRNLPSVQSLGNLCSDYVGLCNDLLSLEKDLRVGGVHNAVTTIRTRDRCTLDEAIERVKSLAINVVDAYVEAESWVPAQLQSVGCTGRQYEDVMRYAHAFRAVFHGNREWHMTVARFADQETKVKSANDSSYGDDLRRVIIASS</sequence>
<comment type="cofactor">
    <cofactor evidence="2">
        <name>Mg(2+)</name>
        <dbReference type="ChEBI" id="CHEBI:18420"/>
    </cofactor>
</comment>
<dbReference type="SUPFAM" id="SSF48576">
    <property type="entry name" value="Terpenoid synthases"/>
    <property type="match status" value="1"/>
</dbReference>
<keyword evidence="2" id="KW-0479">Metal-binding</keyword>
<accession>A0ABT3VD33</accession>
<comment type="similarity">
    <text evidence="2">Belongs to the terpene synthase family.</text>
</comment>
<proteinExistence type="inferred from homology"/>
<dbReference type="PANTHER" id="PTHR35201:SF4">
    <property type="entry name" value="BETA-PINACENE SYNTHASE-RELATED"/>
    <property type="match status" value="1"/>
</dbReference>
<keyword evidence="4" id="KW-1185">Reference proteome</keyword>
<dbReference type="RefSeq" id="WP_267030209.1">
    <property type="nucleotide sequence ID" value="NZ_JAIFZO010000002.1"/>
</dbReference>
<dbReference type="InterPro" id="IPR008949">
    <property type="entry name" value="Isoprenoid_synthase_dom_sf"/>
</dbReference>
<keyword evidence="1 2" id="KW-0456">Lyase</keyword>
<protein>
    <recommendedName>
        <fullName evidence="2">Terpene synthase</fullName>
        <ecNumber evidence="2">4.2.3.-</ecNumber>
    </recommendedName>
</protein>